<evidence type="ECO:0000313" key="3">
    <source>
        <dbReference type="Proteomes" id="UP001152562"/>
    </source>
</evidence>
<dbReference type="Proteomes" id="UP001152562">
    <property type="component" value="Unassembled WGS sequence"/>
</dbReference>
<name>A0A9P0XA95_PIEBR</name>
<dbReference type="EMBL" id="CALOZG010000005">
    <property type="protein sequence ID" value="CAH4028734.1"/>
    <property type="molecule type" value="Genomic_DNA"/>
</dbReference>
<reference evidence="2" key="1">
    <citation type="submission" date="2022-05" db="EMBL/GenBank/DDBJ databases">
        <authorList>
            <person name="Okamura Y."/>
        </authorList>
    </citation>
    <scope>NUCLEOTIDE SEQUENCE</scope>
</reference>
<keyword evidence="3" id="KW-1185">Reference proteome</keyword>
<dbReference type="AlphaFoldDB" id="A0A9P0XA95"/>
<evidence type="ECO:0000256" key="1">
    <source>
        <dbReference type="SAM" id="SignalP"/>
    </source>
</evidence>
<comment type="caution">
    <text evidence="2">The sequence shown here is derived from an EMBL/GenBank/DDBJ whole genome shotgun (WGS) entry which is preliminary data.</text>
</comment>
<proteinExistence type="predicted"/>
<protein>
    <recommendedName>
        <fullName evidence="4">Cuticle protein</fullName>
    </recommendedName>
</protein>
<accession>A0A9P0XA95</accession>
<evidence type="ECO:0000313" key="2">
    <source>
        <dbReference type="EMBL" id="CAH4028734.1"/>
    </source>
</evidence>
<sequence length="181" mass="19220">MRFLVVFSVLFALCAGAPKDKRSTILVSEAVQPVVVSPNFYTVPAVSHSSRFDGKVVPVVSQAYYTSPIVESIPVVAPASEVKSVVVPVEKTYVGGSAVSHQSRVDVKSYPSIVTEHLVAPAVVETAPSVVDARSVYLTPAVYQSASAVSHQSRVDVKTSPAVVSHQFVSPVVNVHPVYAF</sequence>
<gene>
    <name evidence="2" type="ORF">PIBRA_LOCUS5541</name>
</gene>
<evidence type="ECO:0008006" key="4">
    <source>
        <dbReference type="Google" id="ProtNLM"/>
    </source>
</evidence>
<feature type="signal peptide" evidence="1">
    <location>
        <begin position="1"/>
        <end position="16"/>
    </location>
</feature>
<keyword evidence="1" id="KW-0732">Signal</keyword>
<organism evidence="2 3">
    <name type="scientific">Pieris brassicae</name>
    <name type="common">White butterfly</name>
    <name type="synonym">Large white butterfly</name>
    <dbReference type="NCBI Taxonomy" id="7116"/>
    <lineage>
        <taxon>Eukaryota</taxon>
        <taxon>Metazoa</taxon>
        <taxon>Ecdysozoa</taxon>
        <taxon>Arthropoda</taxon>
        <taxon>Hexapoda</taxon>
        <taxon>Insecta</taxon>
        <taxon>Pterygota</taxon>
        <taxon>Neoptera</taxon>
        <taxon>Endopterygota</taxon>
        <taxon>Lepidoptera</taxon>
        <taxon>Glossata</taxon>
        <taxon>Ditrysia</taxon>
        <taxon>Papilionoidea</taxon>
        <taxon>Pieridae</taxon>
        <taxon>Pierinae</taxon>
        <taxon>Pieris</taxon>
    </lineage>
</organism>
<feature type="chain" id="PRO_5040509429" description="Cuticle protein" evidence="1">
    <location>
        <begin position="17"/>
        <end position="181"/>
    </location>
</feature>